<accession>A0A4S4KKS5</accession>
<comment type="similarity">
    <text evidence="6">Belongs to the mitochondrial carrier (TC 2.A.29) family.</text>
</comment>
<dbReference type="Proteomes" id="UP000309038">
    <property type="component" value="Unassembled WGS sequence"/>
</dbReference>
<dbReference type="InterPro" id="IPR018108">
    <property type="entry name" value="MCP_transmembrane"/>
</dbReference>
<keyword evidence="3" id="KW-1133">Transmembrane helix</keyword>
<sequence>MATSPYFASVRAQSSTNHGSTLPKLTSQGNLLAGATARVTVGFILNPFSVLKARYESNLYAYPSFSSAFGSLIRAGPSELFRGFLPSALRDAPYAGLFIVFYEGIKQETGKFTV</sequence>
<evidence type="ECO:0008006" key="9">
    <source>
        <dbReference type="Google" id="ProtNLM"/>
    </source>
</evidence>
<dbReference type="InterPro" id="IPR023395">
    <property type="entry name" value="MCP_dom_sf"/>
</dbReference>
<evidence type="ECO:0000256" key="6">
    <source>
        <dbReference type="RuleBase" id="RU000488"/>
    </source>
</evidence>
<dbReference type="Pfam" id="PF00153">
    <property type="entry name" value="Mito_carr"/>
    <property type="match status" value="1"/>
</dbReference>
<dbReference type="Gene3D" id="1.50.40.10">
    <property type="entry name" value="Mitochondrial carrier domain"/>
    <property type="match status" value="1"/>
</dbReference>
<keyword evidence="6" id="KW-0813">Transport</keyword>
<dbReference type="AlphaFoldDB" id="A0A4S4KKS5"/>
<dbReference type="GO" id="GO:0005739">
    <property type="term" value="C:mitochondrion"/>
    <property type="evidence" value="ECO:0007669"/>
    <property type="project" value="TreeGrafter"/>
</dbReference>
<dbReference type="EMBL" id="SGPJ01000111">
    <property type="protein sequence ID" value="THG98600.1"/>
    <property type="molecule type" value="Genomic_DNA"/>
</dbReference>
<evidence type="ECO:0000256" key="1">
    <source>
        <dbReference type="ARBA" id="ARBA00004141"/>
    </source>
</evidence>
<keyword evidence="4 5" id="KW-0472">Membrane</keyword>
<keyword evidence="2 5" id="KW-0812">Transmembrane</keyword>
<proteinExistence type="inferred from homology"/>
<evidence type="ECO:0000313" key="7">
    <source>
        <dbReference type="EMBL" id="THG98600.1"/>
    </source>
</evidence>
<gene>
    <name evidence="7" type="ORF">EW026_g3602</name>
</gene>
<evidence type="ECO:0000256" key="5">
    <source>
        <dbReference type="PROSITE-ProRule" id="PRU00282"/>
    </source>
</evidence>
<reference evidence="7 8" key="1">
    <citation type="submission" date="2019-02" db="EMBL/GenBank/DDBJ databases">
        <title>Genome sequencing of the rare red list fungi Phlebia centrifuga.</title>
        <authorList>
            <person name="Buettner E."/>
            <person name="Kellner H."/>
        </authorList>
    </citation>
    <scope>NUCLEOTIDE SEQUENCE [LARGE SCALE GENOMIC DNA]</scope>
    <source>
        <strain evidence="7 8">DSM 108282</strain>
    </source>
</reference>
<evidence type="ECO:0000313" key="8">
    <source>
        <dbReference type="Proteomes" id="UP000309038"/>
    </source>
</evidence>
<dbReference type="GO" id="GO:0016020">
    <property type="term" value="C:membrane"/>
    <property type="evidence" value="ECO:0007669"/>
    <property type="project" value="UniProtKB-SubCell"/>
</dbReference>
<dbReference type="GO" id="GO:1904983">
    <property type="term" value="P:glycine import into mitochondrion"/>
    <property type="evidence" value="ECO:0007669"/>
    <property type="project" value="TreeGrafter"/>
</dbReference>
<dbReference type="SUPFAM" id="SSF103506">
    <property type="entry name" value="Mitochondrial carrier"/>
    <property type="match status" value="1"/>
</dbReference>
<evidence type="ECO:0000256" key="4">
    <source>
        <dbReference type="ARBA" id="ARBA00023136"/>
    </source>
</evidence>
<evidence type="ECO:0000256" key="3">
    <source>
        <dbReference type="ARBA" id="ARBA00022989"/>
    </source>
</evidence>
<comment type="subcellular location">
    <subcellularLocation>
        <location evidence="1">Membrane</location>
        <topology evidence="1">Multi-pass membrane protein</topology>
    </subcellularLocation>
</comment>
<organism evidence="7 8">
    <name type="scientific">Hermanssonia centrifuga</name>
    <dbReference type="NCBI Taxonomy" id="98765"/>
    <lineage>
        <taxon>Eukaryota</taxon>
        <taxon>Fungi</taxon>
        <taxon>Dikarya</taxon>
        <taxon>Basidiomycota</taxon>
        <taxon>Agaricomycotina</taxon>
        <taxon>Agaricomycetes</taxon>
        <taxon>Polyporales</taxon>
        <taxon>Meruliaceae</taxon>
        <taxon>Hermanssonia</taxon>
    </lineage>
</organism>
<dbReference type="PANTHER" id="PTHR46181">
    <property type="entry name" value="MITOCHONDRIAL GLYCINE TRANSPORTER"/>
    <property type="match status" value="1"/>
</dbReference>
<name>A0A4S4KKS5_9APHY</name>
<dbReference type="PROSITE" id="PS50920">
    <property type="entry name" value="SOLCAR"/>
    <property type="match status" value="1"/>
</dbReference>
<protein>
    <recommendedName>
        <fullName evidence="9">Mitochondrial carrier protein</fullName>
    </recommendedName>
</protein>
<dbReference type="GO" id="GO:0015187">
    <property type="term" value="F:glycine transmembrane transporter activity"/>
    <property type="evidence" value="ECO:0007669"/>
    <property type="project" value="TreeGrafter"/>
</dbReference>
<evidence type="ECO:0000256" key="2">
    <source>
        <dbReference type="ARBA" id="ARBA00022692"/>
    </source>
</evidence>
<keyword evidence="8" id="KW-1185">Reference proteome</keyword>
<feature type="repeat" description="Solcar" evidence="5">
    <location>
        <begin position="25"/>
        <end position="108"/>
    </location>
</feature>
<comment type="caution">
    <text evidence="7">The sequence shown here is derived from an EMBL/GenBank/DDBJ whole genome shotgun (WGS) entry which is preliminary data.</text>
</comment>
<dbReference type="PANTHER" id="PTHR46181:SF3">
    <property type="entry name" value="MITOCHONDRIAL GLYCINE TRANSPORTER"/>
    <property type="match status" value="1"/>
</dbReference>